<dbReference type="Proteomes" id="UP001328107">
    <property type="component" value="Unassembled WGS sequence"/>
</dbReference>
<dbReference type="Gene3D" id="3.40.50.300">
    <property type="entry name" value="P-loop containing nucleotide triphosphate hydrolases"/>
    <property type="match status" value="1"/>
</dbReference>
<dbReference type="AlphaFoldDB" id="A0AAN5I2D4"/>
<dbReference type="PANTHER" id="PTHR11783">
    <property type="entry name" value="SULFOTRANSFERASE SULT"/>
    <property type="match status" value="1"/>
</dbReference>
<protein>
    <recommendedName>
        <fullName evidence="3">Sulfotransferase domain-containing protein</fullName>
    </recommendedName>
</protein>
<evidence type="ECO:0000313" key="5">
    <source>
        <dbReference type="Proteomes" id="UP001328107"/>
    </source>
</evidence>
<feature type="non-terminal residue" evidence="4">
    <location>
        <position position="315"/>
    </location>
</feature>
<sequence>AAMDICQPTEEQKKGYFDRVPFAYTFDDKVLMPGMVSSNEVIRSLKDFPLDEDDVVIVTYPKSGTTWSSELISAIVHQGDTEGITPVPMEQRVPWLEMDYKYIPEDSFIHPKNRAAPLPSAKKRVWFTHLYLEYLPEAAKQGKCKVLYVGRNPKDTAVSFLHFHYIAKHLGCQTSMDFNEFFPLFTSGYVLGGEWFKHNTDYWKWCQNNPNARFVKFEDMKKDLAKEVESLEKFIGVPLTAEQRAKVVDHCSFKSMKGNKSTNRVEIKELFDKEKGSFIRKGVVGDWKNNFTVAQNEAFDALYKKKMEGSGLDYE</sequence>
<dbReference type="SUPFAM" id="SSF52540">
    <property type="entry name" value="P-loop containing nucleoside triphosphate hydrolases"/>
    <property type="match status" value="1"/>
</dbReference>
<keyword evidence="2" id="KW-0808">Transferase</keyword>
<name>A0AAN5I2D4_9BILA</name>
<dbReference type="InterPro" id="IPR027417">
    <property type="entry name" value="P-loop_NTPase"/>
</dbReference>
<reference evidence="5" key="1">
    <citation type="submission" date="2022-10" db="EMBL/GenBank/DDBJ databases">
        <title>Genome assembly of Pristionchus species.</title>
        <authorList>
            <person name="Yoshida K."/>
            <person name="Sommer R.J."/>
        </authorList>
    </citation>
    <scope>NUCLEOTIDE SEQUENCE [LARGE SCALE GENOMIC DNA]</scope>
    <source>
        <strain evidence="5">RS5460</strain>
    </source>
</reference>
<accession>A0AAN5I2D4</accession>
<evidence type="ECO:0000313" key="4">
    <source>
        <dbReference type="EMBL" id="GMR49437.1"/>
    </source>
</evidence>
<feature type="non-terminal residue" evidence="4">
    <location>
        <position position="1"/>
    </location>
</feature>
<comment type="caution">
    <text evidence="4">The sequence shown here is derived from an EMBL/GenBank/DDBJ whole genome shotgun (WGS) entry which is preliminary data.</text>
</comment>
<dbReference type="EMBL" id="BTRK01000004">
    <property type="protein sequence ID" value="GMR49437.1"/>
    <property type="molecule type" value="Genomic_DNA"/>
</dbReference>
<feature type="domain" description="Sulfotransferase" evidence="3">
    <location>
        <begin position="53"/>
        <end position="311"/>
    </location>
</feature>
<proteinExistence type="inferred from homology"/>
<dbReference type="Pfam" id="PF00685">
    <property type="entry name" value="Sulfotransfer_1"/>
    <property type="match status" value="1"/>
</dbReference>
<evidence type="ECO:0000259" key="3">
    <source>
        <dbReference type="Pfam" id="PF00685"/>
    </source>
</evidence>
<comment type="similarity">
    <text evidence="1">Belongs to the sulfotransferase 1 family.</text>
</comment>
<gene>
    <name evidence="4" type="ORF">PMAYCL1PPCAC_19632</name>
</gene>
<evidence type="ECO:0000256" key="1">
    <source>
        <dbReference type="ARBA" id="ARBA00005771"/>
    </source>
</evidence>
<dbReference type="GO" id="GO:0008146">
    <property type="term" value="F:sulfotransferase activity"/>
    <property type="evidence" value="ECO:0007669"/>
    <property type="project" value="InterPro"/>
</dbReference>
<organism evidence="4 5">
    <name type="scientific">Pristionchus mayeri</name>
    <dbReference type="NCBI Taxonomy" id="1317129"/>
    <lineage>
        <taxon>Eukaryota</taxon>
        <taxon>Metazoa</taxon>
        <taxon>Ecdysozoa</taxon>
        <taxon>Nematoda</taxon>
        <taxon>Chromadorea</taxon>
        <taxon>Rhabditida</taxon>
        <taxon>Rhabditina</taxon>
        <taxon>Diplogasteromorpha</taxon>
        <taxon>Diplogasteroidea</taxon>
        <taxon>Neodiplogasteridae</taxon>
        <taxon>Pristionchus</taxon>
    </lineage>
</organism>
<evidence type="ECO:0000256" key="2">
    <source>
        <dbReference type="ARBA" id="ARBA00022679"/>
    </source>
</evidence>
<dbReference type="InterPro" id="IPR000863">
    <property type="entry name" value="Sulfotransferase_dom"/>
</dbReference>
<keyword evidence="5" id="KW-1185">Reference proteome</keyword>